<protein>
    <recommendedName>
        <fullName evidence="1">Methyltransferase domain-containing protein</fullName>
    </recommendedName>
</protein>
<dbReference type="OrthoDB" id="334416at2"/>
<dbReference type="Proteomes" id="UP000180253">
    <property type="component" value="Unassembled WGS sequence"/>
</dbReference>
<dbReference type="STRING" id="327939.BIW53_08090"/>
<keyword evidence="3" id="KW-1185">Reference proteome</keyword>
<sequence>MSKEKKLWFDTTPGVEKGDSFSLGPYFSVYANTDPKHLVFSLARYKFVLKMLKKNSSVIELGCSDGFGTQLLKERASKIHAVDFDHRAINWAKEHLADEKVEFIQSDILTADYGKHDMVFSLDVIEHIYPENEHLFIESVKRNLADNGAVIIGTPNITAEKYATLNEQHVNLYSGERLQETFEQHFHNVFLFGMNDEVLHTGYTPMCHYLFVLACNPK</sequence>
<dbReference type="PANTHER" id="PTHR43861">
    <property type="entry name" value="TRANS-ACONITATE 2-METHYLTRANSFERASE-RELATED"/>
    <property type="match status" value="1"/>
</dbReference>
<gene>
    <name evidence="2" type="ORF">BIW53_08090</name>
</gene>
<feature type="domain" description="Methyltransferase" evidence="1">
    <location>
        <begin position="53"/>
        <end position="170"/>
    </location>
</feature>
<dbReference type="EMBL" id="MNAN01000028">
    <property type="protein sequence ID" value="OHU95779.1"/>
    <property type="molecule type" value="Genomic_DNA"/>
</dbReference>
<dbReference type="RefSeq" id="WP_070991353.1">
    <property type="nucleotide sequence ID" value="NZ_CBCSHD010000001.1"/>
</dbReference>
<dbReference type="InterPro" id="IPR025714">
    <property type="entry name" value="Methyltranfer_dom"/>
</dbReference>
<dbReference type="AlphaFoldDB" id="A0A1S1NAQ1"/>
<evidence type="ECO:0000313" key="3">
    <source>
        <dbReference type="Proteomes" id="UP000180253"/>
    </source>
</evidence>
<dbReference type="Pfam" id="PF13847">
    <property type="entry name" value="Methyltransf_31"/>
    <property type="match status" value="1"/>
</dbReference>
<evidence type="ECO:0000259" key="1">
    <source>
        <dbReference type="Pfam" id="PF13847"/>
    </source>
</evidence>
<accession>A0A1S1NAQ1</accession>
<dbReference type="PANTHER" id="PTHR43861:SF6">
    <property type="entry name" value="METHYLTRANSFERASE TYPE 11"/>
    <property type="match status" value="1"/>
</dbReference>
<organism evidence="2 3">
    <name type="scientific">Pseudoalteromonas byunsanensis</name>
    <dbReference type="NCBI Taxonomy" id="327939"/>
    <lineage>
        <taxon>Bacteria</taxon>
        <taxon>Pseudomonadati</taxon>
        <taxon>Pseudomonadota</taxon>
        <taxon>Gammaproteobacteria</taxon>
        <taxon>Alteromonadales</taxon>
        <taxon>Pseudoalteromonadaceae</taxon>
        <taxon>Pseudoalteromonas</taxon>
    </lineage>
</organism>
<dbReference type="Gene3D" id="3.40.50.150">
    <property type="entry name" value="Vaccinia Virus protein VP39"/>
    <property type="match status" value="1"/>
</dbReference>
<proteinExistence type="predicted"/>
<reference evidence="2 3" key="1">
    <citation type="submission" date="2016-10" db="EMBL/GenBank/DDBJ databases">
        <title>Pseudoalteromonas amylolytica sp. nov., isolated from the surface seawater.</title>
        <authorList>
            <person name="Wu Y.-H."/>
            <person name="Cheng H."/>
            <person name="Jin X.-B."/>
            <person name="Wang C.-S."/>
            <person name="Xu X.-W."/>
        </authorList>
    </citation>
    <scope>NUCLEOTIDE SEQUENCE [LARGE SCALE GENOMIC DNA]</scope>
    <source>
        <strain evidence="2 3">JCM 12483</strain>
    </source>
</reference>
<comment type="caution">
    <text evidence="2">The sequence shown here is derived from an EMBL/GenBank/DDBJ whole genome shotgun (WGS) entry which is preliminary data.</text>
</comment>
<dbReference type="CDD" id="cd02440">
    <property type="entry name" value="AdoMet_MTases"/>
    <property type="match status" value="1"/>
</dbReference>
<name>A0A1S1NAQ1_9GAMM</name>
<dbReference type="InterPro" id="IPR029063">
    <property type="entry name" value="SAM-dependent_MTases_sf"/>
</dbReference>
<evidence type="ECO:0000313" key="2">
    <source>
        <dbReference type="EMBL" id="OHU95779.1"/>
    </source>
</evidence>
<dbReference type="SUPFAM" id="SSF53335">
    <property type="entry name" value="S-adenosyl-L-methionine-dependent methyltransferases"/>
    <property type="match status" value="1"/>
</dbReference>